<dbReference type="CDD" id="cd11386">
    <property type="entry name" value="MCP_signal"/>
    <property type="match status" value="1"/>
</dbReference>
<feature type="transmembrane region" description="Helical" evidence="5">
    <location>
        <begin position="181"/>
        <end position="204"/>
    </location>
</feature>
<keyword evidence="5" id="KW-1133">Transmembrane helix</keyword>
<feature type="domain" description="HAMP" evidence="7">
    <location>
        <begin position="271"/>
        <end position="316"/>
    </location>
</feature>
<dbReference type="PANTHER" id="PTHR43531:SF11">
    <property type="entry name" value="METHYL-ACCEPTING CHEMOTAXIS PROTEIN 3"/>
    <property type="match status" value="1"/>
</dbReference>
<dbReference type="EMBL" id="JALHLG010000003">
    <property type="protein sequence ID" value="MCJ2185520.1"/>
    <property type="molecule type" value="Genomic_DNA"/>
</dbReference>
<gene>
    <name evidence="8" type="ORF">MTR66_01695</name>
</gene>
<keyword evidence="5" id="KW-0472">Membrane</keyword>
<keyword evidence="9" id="KW-1185">Reference proteome</keyword>
<evidence type="ECO:0000256" key="2">
    <source>
        <dbReference type="ARBA" id="ARBA00029447"/>
    </source>
</evidence>
<organism evidence="8 9">
    <name type="scientific">Novosphingobium beihaiensis</name>
    <dbReference type="NCBI Taxonomy" id="2930389"/>
    <lineage>
        <taxon>Bacteria</taxon>
        <taxon>Pseudomonadati</taxon>
        <taxon>Pseudomonadota</taxon>
        <taxon>Alphaproteobacteria</taxon>
        <taxon>Sphingomonadales</taxon>
        <taxon>Sphingomonadaceae</taxon>
        <taxon>Novosphingobium</taxon>
    </lineage>
</organism>
<dbReference type="PANTHER" id="PTHR43531">
    <property type="entry name" value="PROTEIN ICFG"/>
    <property type="match status" value="1"/>
</dbReference>
<dbReference type="SUPFAM" id="SSF58104">
    <property type="entry name" value="Methyl-accepting chemotaxis protein (MCP) signaling domain"/>
    <property type="match status" value="1"/>
</dbReference>
<feature type="domain" description="Methyl-accepting transducer" evidence="6">
    <location>
        <begin position="321"/>
        <end position="550"/>
    </location>
</feature>
<sequence>MSFGSVQGAGWLRRQSIARRLSLQSVTAVVLALCLVATAAVGSFLSFRMIGLQEQTSQQALYAALLEKDFASLERDVFRNAVYGTKASDEDWRSNAKDLETSISDTRAHVDGQEIGQVDIVSGKAQDYVGVVQDAFAQGRANQAALDRVSAAGNAVDDNIEKIRDPVIARAKEIAEAQSKLATWVMILTVGLALAAGVVSYLLARAIRNSIGDELDSLRSAIGAIEAGRFDEEIANTDRTDEVGDLARAAARLRDVLSSKEKDDAEARRMIELVGERLRAMAAGDLTVELPHLGAAYRELEKDFNATAVRLREAMESVSRSTHAIRTGSMEISQASDDLAQRTEHHASELGHTASSVSTLSQALQDTANNASEAHRSVDAAVGEARRGGEVVSQAVTAMEQIEKSTGEIGQIIAVIDSIAFQTNLLALNAGVEAARAGDAGKGFAVVATEVRGLAQRSAEAAKDIRALIETSSGQVASGVDMVRKTGEALKTIIERIDLATEVVTRINTASSEQARNLRDTNDTISKMDVVTQQNAAMVEEATAAARSLASEADNLAALVGGFNIGSDTVVPFSPAQAAAPAPRRTPAARPAPAPAAAAASVATAQVIDEADWAEF</sequence>
<evidence type="ECO:0000259" key="7">
    <source>
        <dbReference type="PROSITE" id="PS50885"/>
    </source>
</evidence>
<evidence type="ECO:0000259" key="6">
    <source>
        <dbReference type="PROSITE" id="PS50111"/>
    </source>
</evidence>
<dbReference type="PRINTS" id="PR00260">
    <property type="entry name" value="CHEMTRNSDUCR"/>
</dbReference>
<dbReference type="InterPro" id="IPR003660">
    <property type="entry name" value="HAMP_dom"/>
</dbReference>
<evidence type="ECO:0000256" key="3">
    <source>
        <dbReference type="PROSITE-ProRule" id="PRU00284"/>
    </source>
</evidence>
<dbReference type="SMART" id="SM00283">
    <property type="entry name" value="MA"/>
    <property type="match status" value="1"/>
</dbReference>
<dbReference type="Gene3D" id="1.10.287.950">
    <property type="entry name" value="Methyl-accepting chemotaxis protein"/>
    <property type="match status" value="1"/>
</dbReference>
<keyword evidence="3" id="KW-0807">Transducer</keyword>
<feature type="transmembrane region" description="Helical" evidence="5">
    <location>
        <begin position="21"/>
        <end position="47"/>
    </location>
</feature>
<protein>
    <submittedName>
        <fullName evidence="8">Methyl-accepting chemotaxis protein</fullName>
    </submittedName>
</protein>
<evidence type="ECO:0000313" key="9">
    <source>
        <dbReference type="Proteomes" id="UP001202281"/>
    </source>
</evidence>
<proteinExistence type="inferred from homology"/>
<dbReference type="Pfam" id="PF00672">
    <property type="entry name" value="HAMP"/>
    <property type="match status" value="1"/>
</dbReference>
<dbReference type="RefSeq" id="WP_243917356.1">
    <property type="nucleotide sequence ID" value="NZ_JALHLG010000003.1"/>
</dbReference>
<dbReference type="PROSITE" id="PS50885">
    <property type="entry name" value="HAMP"/>
    <property type="match status" value="2"/>
</dbReference>
<reference evidence="8 9" key="1">
    <citation type="submission" date="2022-04" db="EMBL/GenBank/DDBJ databases">
        <title>Identification of a novel bacterium isolated from mangrove sediments.</title>
        <authorList>
            <person name="Pan X."/>
        </authorList>
    </citation>
    <scope>NUCLEOTIDE SEQUENCE [LARGE SCALE GENOMIC DNA]</scope>
    <source>
        <strain evidence="8 9">B2638</strain>
    </source>
</reference>
<dbReference type="InterPro" id="IPR004090">
    <property type="entry name" value="Chemotax_Me-accpt_rcpt"/>
</dbReference>
<name>A0ABT0BKM2_9SPHN</name>
<keyword evidence="1" id="KW-0145">Chemotaxis</keyword>
<dbReference type="SMART" id="SM00304">
    <property type="entry name" value="HAMP"/>
    <property type="match status" value="3"/>
</dbReference>
<keyword evidence="5" id="KW-0812">Transmembrane</keyword>
<evidence type="ECO:0000256" key="4">
    <source>
        <dbReference type="SAM" id="MobiDB-lite"/>
    </source>
</evidence>
<feature type="region of interest" description="Disordered" evidence="4">
    <location>
        <begin position="335"/>
        <end position="356"/>
    </location>
</feature>
<feature type="compositionally biased region" description="Basic and acidic residues" evidence="4">
    <location>
        <begin position="339"/>
        <end position="349"/>
    </location>
</feature>
<comment type="caution">
    <text evidence="8">The sequence shown here is derived from an EMBL/GenBank/DDBJ whole genome shotgun (WGS) entry which is preliminary data.</text>
</comment>
<evidence type="ECO:0000313" key="8">
    <source>
        <dbReference type="EMBL" id="MCJ2185520.1"/>
    </source>
</evidence>
<evidence type="ECO:0000256" key="5">
    <source>
        <dbReference type="SAM" id="Phobius"/>
    </source>
</evidence>
<dbReference type="Proteomes" id="UP001202281">
    <property type="component" value="Unassembled WGS sequence"/>
</dbReference>
<dbReference type="InterPro" id="IPR004089">
    <property type="entry name" value="MCPsignal_dom"/>
</dbReference>
<evidence type="ECO:0000256" key="1">
    <source>
        <dbReference type="ARBA" id="ARBA00022500"/>
    </source>
</evidence>
<dbReference type="Pfam" id="PF00015">
    <property type="entry name" value="MCPsignal"/>
    <property type="match status" value="1"/>
</dbReference>
<dbReference type="InterPro" id="IPR051310">
    <property type="entry name" value="MCP_chemotaxis"/>
</dbReference>
<feature type="domain" description="HAMP" evidence="7">
    <location>
        <begin position="209"/>
        <end position="262"/>
    </location>
</feature>
<accession>A0ABT0BKM2</accession>
<dbReference type="PROSITE" id="PS50111">
    <property type="entry name" value="CHEMOTAXIS_TRANSDUC_2"/>
    <property type="match status" value="1"/>
</dbReference>
<dbReference type="Gene3D" id="6.10.340.10">
    <property type="match status" value="1"/>
</dbReference>
<comment type="similarity">
    <text evidence="2">Belongs to the methyl-accepting chemotaxis (MCP) protein family.</text>
</comment>